<comment type="caution">
    <text evidence="2">The sequence shown here is derived from an EMBL/GenBank/DDBJ whole genome shotgun (WGS) entry which is preliminary data.</text>
</comment>
<feature type="domain" description="Methyltransferase" evidence="1">
    <location>
        <begin position="367"/>
        <end position="458"/>
    </location>
</feature>
<evidence type="ECO:0000259" key="1">
    <source>
        <dbReference type="Pfam" id="PF13649"/>
    </source>
</evidence>
<dbReference type="Proteomes" id="UP000789375">
    <property type="component" value="Unassembled WGS sequence"/>
</dbReference>
<dbReference type="SUPFAM" id="SSF53335">
    <property type="entry name" value="S-adenosyl-L-methionine-dependent methyltransferases"/>
    <property type="match status" value="2"/>
</dbReference>
<dbReference type="PANTHER" id="PTHR43591:SF24">
    <property type="entry name" value="2-METHOXY-6-POLYPRENYL-1,4-BENZOQUINOL METHYLASE, MITOCHONDRIAL"/>
    <property type="match status" value="1"/>
</dbReference>
<accession>A0A9N8V1R4</accession>
<protein>
    <submittedName>
        <fullName evidence="2">12745_t:CDS:1</fullName>
    </submittedName>
</protein>
<gene>
    <name evidence="2" type="ORF">FMOSSE_LOCUS691</name>
</gene>
<dbReference type="GO" id="GO:0008168">
    <property type="term" value="F:methyltransferase activity"/>
    <property type="evidence" value="ECO:0007669"/>
    <property type="project" value="TreeGrafter"/>
</dbReference>
<dbReference type="PANTHER" id="PTHR43591">
    <property type="entry name" value="METHYLTRANSFERASE"/>
    <property type="match status" value="1"/>
</dbReference>
<reference evidence="2" key="1">
    <citation type="submission" date="2021-06" db="EMBL/GenBank/DDBJ databases">
        <authorList>
            <person name="Kallberg Y."/>
            <person name="Tangrot J."/>
            <person name="Rosling A."/>
        </authorList>
    </citation>
    <scope>NUCLEOTIDE SEQUENCE</scope>
    <source>
        <strain evidence="2">87-6 pot B 2015</strain>
    </source>
</reference>
<dbReference type="Gene3D" id="3.40.50.150">
    <property type="entry name" value="Vaccinia Virus protein VP39"/>
    <property type="match status" value="2"/>
</dbReference>
<keyword evidence="3" id="KW-1185">Reference proteome</keyword>
<dbReference type="Pfam" id="PF13649">
    <property type="entry name" value="Methyltransf_25"/>
    <property type="match status" value="2"/>
</dbReference>
<sequence>MGIIFSTCWVRKTIKSKRASLEFEGVQNEEDKAESLKYYLPNFIGNIDTMVIFHFLGQHLFQSNFNAPIVERLSSEQCKVLDVCCGAGTWLLDMASAYGSTNFFGIDLCPVFPTEIKPANVQFTQGDVLDGLPFDDNTFDYVHQGHMVDVYTLDQWHFAITEIIRVCKPGGYVEFAEPELATNSGPILSQFYDAFVELSEARNVKIRMYDNLVRTLNSTTSVQNVESKKEVISLGTGFLGNEYLELHHDFFLKTMPETLSKFMGLSEGDYIELFKKAKNEVEDGISPDCELYRIWCQKLGRKTIGTSLEFKVVQNVQDETEPLKYYLPNSIKDTDIMVMSHFFDRYLFQCNFKSPIEEKLTSGQCKVLDVCCGSGTWLLDMASSYGSSNFFGIDLCPVFPTEIKPANVQFIQGDVLDGLPFDDNTFDFVHQKHMVDVYTLDQWHFAITEIIRVCKPGGYVEFAEPELATNTGPILSKFYDALVELSESRNVKMRMYDNLIRILNSTPSVKNVKYKKAMISLGSGFFGNEFLEIHHEFFLKAMPETLSKFMGLSEGDYIELFKKAKSEIENGMSPDCVVYKIWCQKN</sequence>
<dbReference type="CDD" id="cd02440">
    <property type="entry name" value="AdoMet_MTases"/>
    <property type="match status" value="2"/>
</dbReference>
<dbReference type="AlphaFoldDB" id="A0A9N8V1R4"/>
<organism evidence="2 3">
    <name type="scientific">Funneliformis mosseae</name>
    <name type="common">Endomycorrhizal fungus</name>
    <name type="synonym">Glomus mosseae</name>
    <dbReference type="NCBI Taxonomy" id="27381"/>
    <lineage>
        <taxon>Eukaryota</taxon>
        <taxon>Fungi</taxon>
        <taxon>Fungi incertae sedis</taxon>
        <taxon>Mucoromycota</taxon>
        <taxon>Glomeromycotina</taxon>
        <taxon>Glomeromycetes</taxon>
        <taxon>Glomerales</taxon>
        <taxon>Glomeraceae</taxon>
        <taxon>Funneliformis</taxon>
    </lineage>
</organism>
<feature type="domain" description="Methyltransferase" evidence="1">
    <location>
        <begin position="80"/>
        <end position="171"/>
    </location>
</feature>
<dbReference type="InterPro" id="IPR029063">
    <property type="entry name" value="SAM-dependent_MTases_sf"/>
</dbReference>
<dbReference type="EMBL" id="CAJVPP010000070">
    <property type="protein sequence ID" value="CAG8439507.1"/>
    <property type="molecule type" value="Genomic_DNA"/>
</dbReference>
<evidence type="ECO:0000313" key="2">
    <source>
        <dbReference type="EMBL" id="CAG8439507.1"/>
    </source>
</evidence>
<proteinExistence type="predicted"/>
<dbReference type="InterPro" id="IPR041698">
    <property type="entry name" value="Methyltransf_25"/>
</dbReference>
<name>A0A9N8V1R4_FUNMO</name>
<evidence type="ECO:0000313" key="3">
    <source>
        <dbReference type="Proteomes" id="UP000789375"/>
    </source>
</evidence>